<dbReference type="PANTHER" id="PTHR36503">
    <property type="entry name" value="BLR2520 PROTEIN"/>
    <property type="match status" value="1"/>
</dbReference>
<dbReference type="AlphaFoldDB" id="A0AAV3UMM8"/>
<dbReference type="PANTHER" id="PTHR36503:SF1">
    <property type="entry name" value="BLR2520 PROTEIN"/>
    <property type="match status" value="1"/>
</dbReference>
<dbReference type="InterPro" id="IPR004360">
    <property type="entry name" value="Glyas_Fos-R_dOase_dom"/>
</dbReference>
<accession>A0AAV3UMM8</accession>
<name>A0AAV3UMM8_9EURY</name>
<keyword evidence="3" id="KW-1185">Reference proteome</keyword>
<dbReference type="SUPFAM" id="SSF54593">
    <property type="entry name" value="Glyoxalase/Bleomycin resistance protein/Dihydroxybiphenyl dioxygenase"/>
    <property type="match status" value="1"/>
</dbReference>
<dbReference type="Pfam" id="PF00903">
    <property type="entry name" value="Glyoxalase"/>
    <property type="match status" value="1"/>
</dbReference>
<comment type="caution">
    <text evidence="2">The sequence shown here is derived from an EMBL/GenBank/DDBJ whole genome shotgun (WGS) entry which is preliminary data.</text>
</comment>
<dbReference type="InterPro" id="IPR029068">
    <property type="entry name" value="Glyas_Bleomycin-R_OHBP_Dase"/>
</dbReference>
<sequence length="49" mass="5492">MDDVLDEAVSAGGELVKPAQEADWGGYSGYFADPDGHLWEVAWNPYWEF</sequence>
<reference evidence="2 3" key="1">
    <citation type="journal article" date="2019" name="Int. J. Syst. Evol. Microbiol.">
        <title>The Global Catalogue of Microorganisms (GCM) 10K type strain sequencing project: providing services to taxonomists for standard genome sequencing and annotation.</title>
        <authorList>
            <consortium name="The Broad Institute Genomics Platform"/>
            <consortium name="The Broad Institute Genome Sequencing Center for Infectious Disease"/>
            <person name="Wu L."/>
            <person name="Ma J."/>
        </authorList>
    </citation>
    <scope>NUCLEOTIDE SEQUENCE [LARGE SCALE GENOMIC DNA]</scope>
    <source>
        <strain evidence="2 3">JCM 17504</strain>
    </source>
</reference>
<gene>
    <name evidence="2" type="ORF">GCM10025751_43310</name>
</gene>
<dbReference type="InterPro" id="IPR037523">
    <property type="entry name" value="VOC_core"/>
</dbReference>
<evidence type="ECO:0000313" key="2">
    <source>
        <dbReference type="EMBL" id="GAA5059390.1"/>
    </source>
</evidence>
<dbReference type="EMBL" id="BAABKX010000018">
    <property type="protein sequence ID" value="GAA5059390.1"/>
    <property type="molecule type" value="Genomic_DNA"/>
</dbReference>
<evidence type="ECO:0000259" key="1">
    <source>
        <dbReference type="PROSITE" id="PS51819"/>
    </source>
</evidence>
<evidence type="ECO:0000313" key="3">
    <source>
        <dbReference type="Proteomes" id="UP001501729"/>
    </source>
</evidence>
<dbReference type="Proteomes" id="UP001501729">
    <property type="component" value="Unassembled WGS sequence"/>
</dbReference>
<dbReference type="PROSITE" id="PS51819">
    <property type="entry name" value="VOC"/>
    <property type="match status" value="1"/>
</dbReference>
<protein>
    <recommendedName>
        <fullName evidence="1">VOC domain-containing protein</fullName>
    </recommendedName>
</protein>
<organism evidence="2 3">
    <name type="scientific">Haladaptatus pallidirubidus</name>
    <dbReference type="NCBI Taxonomy" id="1008152"/>
    <lineage>
        <taxon>Archaea</taxon>
        <taxon>Methanobacteriati</taxon>
        <taxon>Methanobacteriota</taxon>
        <taxon>Stenosarchaea group</taxon>
        <taxon>Halobacteria</taxon>
        <taxon>Halobacteriales</taxon>
        <taxon>Haladaptataceae</taxon>
        <taxon>Haladaptatus</taxon>
    </lineage>
</organism>
<dbReference type="Gene3D" id="3.10.180.10">
    <property type="entry name" value="2,3-Dihydroxybiphenyl 1,2-Dioxygenase, domain 1"/>
    <property type="match status" value="1"/>
</dbReference>
<feature type="domain" description="VOC" evidence="1">
    <location>
        <begin position="1"/>
        <end position="44"/>
    </location>
</feature>
<proteinExistence type="predicted"/>